<dbReference type="InterPro" id="IPR002937">
    <property type="entry name" value="Amino_oxidase"/>
</dbReference>
<evidence type="ECO:0000259" key="2">
    <source>
        <dbReference type="Pfam" id="PF01593"/>
    </source>
</evidence>
<dbReference type="AlphaFoldDB" id="A0A5B8XQG6"/>
<dbReference type="Gene3D" id="3.50.50.60">
    <property type="entry name" value="FAD/NAD(P)-binding domain"/>
    <property type="match status" value="2"/>
</dbReference>
<dbReference type="InterPro" id="IPR036188">
    <property type="entry name" value="FAD/NAD-bd_sf"/>
</dbReference>
<accession>A0A5B8XQG6</accession>
<gene>
    <name evidence="3" type="ORF">FRD01_11020</name>
</gene>
<dbReference type="Proteomes" id="UP000321595">
    <property type="component" value="Chromosome"/>
</dbReference>
<organism evidence="3 4">
    <name type="scientific">Microvenator marinus</name>
    <dbReference type="NCBI Taxonomy" id="2600177"/>
    <lineage>
        <taxon>Bacteria</taxon>
        <taxon>Deltaproteobacteria</taxon>
        <taxon>Bradymonadales</taxon>
        <taxon>Microvenatoraceae</taxon>
        <taxon>Microvenator</taxon>
    </lineage>
</organism>
<name>A0A5B8XQG6_9DELT</name>
<dbReference type="Pfam" id="PF01593">
    <property type="entry name" value="Amino_oxidase"/>
    <property type="match status" value="1"/>
</dbReference>
<dbReference type="PANTHER" id="PTHR43734">
    <property type="entry name" value="PHYTOENE DESATURASE"/>
    <property type="match status" value="1"/>
</dbReference>
<feature type="domain" description="Amine oxidase" evidence="2">
    <location>
        <begin position="16"/>
        <end position="483"/>
    </location>
</feature>
<proteinExistence type="predicted"/>
<evidence type="ECO:0000256" key="1">
    <source>
        <dbReference type="ARBA" id="ARBA00023002"/>
    </source>
</evidence>
<dbReference type="KEGG" id="bbae:FRD01_11020"/>
<sequence length="486" mass="53277">MSQYDIIIIGAGAGALSAAVQLAGKKRVLVIEAGPDPGGKMGRAQVEGVEFDTGPSVFTMTDVVASVFSNAGLDYRDYLELIEVDGFSYLWPDKTALNIRFAKGDTLAEIERVFGTKHAEEFKGFLDYTEEIWNAAAPNFVYGEAPSFGGAIKLGMTKFRELMKIDPMRSMAAAIESRVSEPHLRDLLLRYATYNGSHPWRAPATLNCIAWVELGLGCYGIKGGMFRLAEALEKAATEKGAEFVYNTRVTSILRAGKKVSGVMCGDTKFEAPVVLCNADVSHLIHDLLEDSPIKEAGEPSMSGWTGVIKARRVPRPSHTVLFPARPYQQEFVDIFDRERLPEEPTIYLCAQEKSHQRPGWEDHEPIFAMINAPYVKDINSAPPAEEVADQVADQIKQRLLAFDLIHPEDTWVWMRRPQDLAAQFPGSRGSIYGASSNSQFSAFQRPPNRVKDLPGLFLASGSAHPGGGVPMCLLSGTAAAKQIFSN</sequence>
<dbReference type="SUPFAM" id="SSF51905">
    <property type="entry name" value="FAD/NAD(P)-binding domain"/>
    <property type="match status" value="1"/>
</dbReference>
<dbReference type="EMBL" id="CP042467">
    <property type="protein sequence ID" value="QED27754.1"/>
    <property type="molecule type" value="Genomic_DNA"/>
</dbReference>
<keyword evidence="4" id="KW-1185">Reference proteome</keyword>
<reference evidence="3 4" key="1">
    <citation type="submission" date="2019-08" db="EMBL/GenBank/DDBJ databases">
        <authorList>
            <person name="Liang Q."/>
        </authorList>
    </citation>
    <scope>NUCLEOTIDE SEQUENCE [LARGE SCALE GENOMIC DNA]</scope>
    <source>
        <strain evidence="3 4">V1718</strain>
    </source>
</reference>
<evidence type="ECO:0000313" key="4">
    <source>
        <dbReference type="Proteomes" id="UP000321595"/>
    </source>
</evidence>
<dbReference type="OrthoDB" id="9774675at2"/>
<protein>
    <submittedName>
        <fullName evidence="3">FAD-dependent oxidoreductase</fullName>
    </submittedName>
</protein>
<dbReference type="PANTHER" id="PTHR43734:SF7">
    <property type="entry name" value="4,4'-DIAPONEUROSPORENE OXYGENASE"/>
    <property type="match status" value="1"/>
</dbReference>
<evidence type="ECO:0000313" key="3">
    <source>
        <dbReference type="EMBL" id="QED27754.1"/>
    </source>
</evidence>
<dbReference type="RefSeq" id="WP_146959570.1">
    <property type="nucleotide sequence ID" value="NZ_CP042467.1"/>
</dbReference>
<dbReference type="GO" id="GO:0016491">
    <property type="term" value="F:oxidoreductase activity"/>
    <property type="evidence" value="ECO:0007669"/>
    <property type="project" value="UniProtKB-KW"/>
</dbReference>
<keyword evidence="1" id="KW-0560">Oxidoreductase</keyword>